<evidence type="ECO:0000259" key="1">
    <source>
        <dbReference type="Pfam" id="PF02557"/>
    </source>
</evidence>
<dbReference type="PANTHER" id="PTHR34385:SF1">
    <property type="entry name" value="PEPTIDOGLYCAN L-ALANYL-D-GLUTAMATE ENDOPEPTIDASE CWLK"/>
    <property type="match status" value="1"/>
</dbReference>
<dbReference type="AlphaFoldDB" id="A0A1F5C709"/>
<evidence type="ECO:0000313" key="3">
    <source>
        <dbReference type="Proteomes" id="UP000177947"/>
    </source>
</evidence>
<accession>A0A1F5C709</accession>
<name>A0A1F5C709_9BACT</name>
<reference evidence="2 3" key="1">
    <citation type="journal article" date="2016" name="Nat. Commun.">
        <title>Thousands of microbial genomes shed light on interconnected biogeochemical processes in an aquifer system.</title>
        <authorList>
            <person name="Anantharaman K."/>
            <person name="Brown C.T."/>
            <person name="Hug L.A."/>
            <person name="Sharon I."/>
            <person name="Castelle C.J."/>
            <person name="Probst A.J."/>
            <person name="Thomas B.C."/>
            <person name="Singh A."/>
            <person name="Wilkins M.J."/>
            <person name="Karaoz U."/>
            <person name="Brodie E.L."/>
            <person name="Williams K.H."/>
            <person name="Hubbard S.S."/>
            <person name="Banfield J.F."/>
        </authorList>
    </citation>
    <scope>NUCLEOTIDE SEQUENCE [LARGE SCALE GENOMIC DNA]</scope>
</reference>
<evidence type="ECO:0000313" key="2">
    <source>
        <dbReference type="EMBL" id="OGD38641.1"/>
    </source>
</evidence>
<dbReference type="Gene3D" id="3.30.1380.10">
    <property type="match status" value="1"/>
</dbReference>
<dbReference type="EMBL" id="MEYQ01000038">
    <property type="protein sequence ID" value="OGD38641.1"/>
    <property type="molecule type" value="Genomic_DNA"/>
</dbReference>
<dbReference type="Proteomes" id="UP000177947">
    <property type="component" value="Unassembled WGS sequence"/>
</dbReference>
<dbReference type="Pfam" id="PF02557">
    <property type="entry name" value="VanY"/>
    <property type="match status" value="1"/>
</dbReference>
<dbReference type="InterPro" id="IPR009045">
    <property type="entry name" value="Zn_M74/Hedgehog-like"/>
</dbReference>
<feature type="domain" description="D-alanyl-D-alanine carboxypeptidase-like core" evidence="1">
    <location>
        <begin position="3"/>
        <end position="72"/>
    </location>
</feature>
<comment type="caution">
    <text evidence="2">The sequence shown here is derived from an EMBL/GenBank/DDBJ whole genome shotgun (WGS) entry which is preliminary data.</text>
</comment>
<proteinExistence type="predicted"/>
<dbReference type="GO" id="GO:0008233">
    <property type="term" value="F:peptidase activity"/>
    <property type="evidence" value="ECO:0007669"/>
    <property type="project" value="InterPro"/>
</dbReference>
<dbReference type="InterPro" id="IPR052179">
    <property type="entry name" value="DD-CPase-like"/>
</dbReference>
<organism evidence="2 3">
    <name type="scientific">Candidatus Azambacteria bacterium RIFCSPLOWO2_01_FULL_37_9</name>
    <dbReference type="NCBI Taxonomy" id="1797297"/>
    <lineage>
        <taxon>Bacteria</taxon>
        <taxon>Candidatus Azamiibacteriota</taxon>
    </lineage>
</organism>
<dbReference type="GO" id="GO:0006508">
    <property type="term" value="P:proteolysis"/>
    <property type="evidence" value="ECO:0007669"/>
    <property type="project" value="InterPro"/>
</dbReference>
<dbReference type="PANTHER" id="PTHR34385">
    <property type="entry name" value="D-ALANYL-D-ALANINE CARBOXYPEPTIDASE"/>
    <property type="match status" value="1"/>
</dbReference>
<gene>
    <name evidence="2" type="ORF">A2907_00880</name>
</gene>
<dbReference type="SUPFAM" id="SSF55166">
    <property type="entry name" value="Hedgehog/DD-peptidase"/>
    <property type="match status" value="1"/>
</dbReference>
<protein>
    <recommendedName>
        <fullName evidence="1">D-alanyl-D-alanine carboxypeptidase-like core domain-containing protein</fullName>
    </recommendedName>
</protein>
<sequence length="75" mass="8909">MTLPGWSEHGCPEKQAIDFAPVKGIEKLEDFYKIKEYKWLLKNANKFGFYLSFPKNNKSGIMFEPWHWHFKGAEE</sequence>
<dbReference type="InterPro" id="IPR003709">
    <property type="entry name" value="VanY-like_core_dom"/>
</dbReference>